<dbReference type="AlphaFoldDB" id="F7W514"/>
<sequence>MSTTRSNPPAQSGARWKDAVSRWESRLDHSNYEKNPHNKAIAEFKSYEDLLVDLEKRLRDHQDSSSETTTHSLHRLRPVMNTVNQLSPWLLTATAIKEVTSKHVTLVWALLYLGVNSLLSFSGKSPKEDKNLRHNLLKEVESLRREMEKFDEISQNLVKFSNTEGSNQQIAAAIVDMFESFINFWVQGVVELDNWRGEEKSWLLIYDNVEDFSISKDYLPPTPTSGSVLMTTRYSHVASKASGMQNSRELHTFNPEDSLDIFTAFRKEYHQKHSPVPPLTPDEKEDAEFIIRELGGLVLAIEIIAAYIESNAFTIAGFRKKYSRTRAAIHKKKVGINRVDSDRSIEDIWQMTIDSIKGTKAHHLLEIVSMLSPDHIPLELFWSDELREHIKQLEEGFEHFDHPLFPSNGAEDFGEEILDEAADQLKGLALIRRTGNTISIHRLLQSSIYSNIPIKERQPVFDGAAKLVNFVFPKQKDIEPLGDRWPQCRKYIEHAQTLAALFTSAFEIAKSRLNPSPELQELTKNAAWYLYETGEHRSCYNMVEQAWEMCPDPQNSVIYAHLCNTAGVVHFDWNELSKSEEMHKKCLEIRSKLLPENDPTLSGSHFNLGQVYSALGKHKEAEDEFEIYRQIIERSGVPQETIMKGLANMVFGRALFLQGKLKEAKFKFDDSYKCFGGPEKKTSILLAYLMLCYGNMALANSVFAQAMENFEEGYTMAMEHAPTHALTAAFQYKLGFIQFHHRRFDHALEHCRAGLPIVEASKLRGDQARILYLMSECLHGKAKQAMDQGLSTAAELQKEAKSLAEKAKGIRDDLSSVKETDVIEACLGFKAYDSLVCLYQR</sequence>
<organism evidence="2 3">
    <name type="scientific">Sordaria macrospora (strain ATCC MYA-333 / DSM 997 / K(L3346) / K-hell)</name>
    <dbReference type="NCBI Taxonomy" id="771870"/>
    <lineage>
        <taxon>Eukaryota</taxon>
        <taxon>Fungi</taxon>
        <taxon>Dikarya</taxon>
        <taxon>Ascomycota</taxon>
        <taxon>Pezizomycotina</taxon>
        <taxon>Sordariomycetes</taxon>
        <taxon>Sordariomycetidae</taxon>
        <taxon>Sordariales</taxon>
        <taxon>Sordariaceae</taxon>
        <taxon>Sordaria</taxon>
    </lineage>
</organism>
<proteinExistence type="predicted"/>
<dbReference type="eggNOG" id="KOG4658">
    <property type="taxonomic scope" value="Eukaryota"/>
</dbReference>
<dbReference type="STRING" id="771870.F7W514"/>
<feature type="coiled-coil region" evidence="1">
    <location>
        <begin position="37"/>
        <end position="64"/>
    </location>
</feature>
<dbReference type="PANTHER" id="PTHR35205">
    <property type="entry name" value="NB-ARC AND TPR DOMAIN PROTEIN"/>
    <property type="match status" value="1"/>
</dbReference>
<evidence type="ECO:0000313" key="3">
    <source>
        <dbReference type="Proteomes" id="UP000001881"/>
    </source>
</evidence>
<dbReference type="InterPro" id="IPR027417">
    <property type="entry name" value="P-loop_NTPase"/>
</dbReference>
<dbReference type="OrthoDB" id="4586540at2759"/>
<protein>
    <submittedName>
        <fullName evidence="2">WGS project CABT00000000 data, contig 2.29</fullName>
    </submittedName>
</protein>
<evidence type="ECO:0000256" key="1">
    <source>
        <dbReference type="SAM" id="Coils"/>
    </source>
</evidence>
<evidence type="ECO:0000313" key="2">
    <source>
        <dbReference type="EMBL" id="CCC12602.1"/>
    </source>
</evidence>
<dbReference type="SUPFAM" id="SSF52540">
    <property type="entry name" value="P-loop containing nucleoside triphosphate hydrolases"/>
    <property type="match status" value="1"/>
</dbReference>
<dbReference type="SMART" id="SM00028">
    <property type="entry name" value="TPR"/>
    <property type="match status" value="3"/>
</dbReference>
<dbReference type="VEuPathDB" id="FungiDB:SMAC_07009"/>
<dbReference type="GO" id="GO:0043531">
    <property type="term" value="F:ADP binding"/>
    <property type="evidence" value="ECO:0007669"/>
    <property type="project" value="InterPro"/>
</dbReference>
<name>F7W514_SORMK</name>
<dbReference type="InterPro" id="IPR011990">
    <property type="entry name" value="TPR-like_helical_dom_sf"/>
</dbReference>
<comment type="caution">
    <text evidence="2">The sequence shown here is derived from an EMBL/GenBank/DDBJ whole genome shotgun (WGS) entry which is preliminary data.</text>
</comment>
<dbReference type="Pfam" id="PF13181">
    <property type="entry name" value="TPR_8"/>
    <property type="match status" value="1"/>
</dbReference>
<dbReference type="Proteomes" id="UP000001881">
    <property type="component" value="Unassembled WGS sequence"/>
</dbReference>
<dbReference type="InParanoid" id="F7W514"/>
<dbReference type="Gene3D" id="1.25.40.10">
    <property type="entry name" value="Tetratricopeptide repeat domain"/>
    <property type="match status" value="2"/>
</dbReference>
<dbReference type="EMBL" id="CABT02000029">
    <property type="protein sequence ID" value="CCC12602.1"/>
    <property type="molecule type" value="Genomic_DNA"/>
</dbReference>
<gene>
    <name evidence="2" type="ORF">SMAC_07009</name>
</gene>
<feature type="coiled-coil region" evidence="1">
    <location>
        <begin position="786"/>
        <end position="813"/>
    </location>
</feature>
<reference evidence="2 3" key="1">
    <citation type="journal article" date="2010" name="PLoS Genet.">
        <title>De novo assembly of a 40 Mb eukaryotic genome from short sequence reads: Sordaria macrospora, a model organism for fungal morphogenesis.</title>
        <authorList>
            <person name="Nowrousian M."/>
            <person name="Stajich J."/>
            <person name="Chu M."/>
            <person name="Engh I."/>
            <person name="Espagne E."/>
            <person name="Halliday K."/>
            <person name="Kamerewerd J."/>
            <person name="Kempken F."/>
            <person name="Knab B."/>
            <person name="Kuo H.C."/>
            <person name="Osiewacz H.D."/>
            <person name="Poeggeler S."/>
            <person name="Read N."/>
            <person name="Seiler S."/>
            <person name="Smith K."/>
            <person name="Zickler D."/>
            <person name="Kueck U."/>
            <person name="Freitag M."/>
        </authorList>
    </citation>
    <scope>NUCLEOTIDE SEQUENCE [LARGE SCALE GENOMIC DNA]</scope>
    <source>
        <strain evidence="3">ATCC MYA-333 / DSM 997 / K(L3346) / K-hell</strain>
        <tissue evidence="2">Mycelium</tissue>
    </source>
</reference>
<accession>F7W514</accession>
<keyword evidence="1" id="KW-0175">Coiled coil</keyword>
<dbReference type="SUPFAM" id="SSF48452">
    <property type="entry name" value="TPR-like"/>
    <property type="match status" value="2"/>
</dbReference>
<dbReference type="InterPro" id="IPR019734">
    <property type="entry name" value="TPR_rpt"/>
</dbReference>
<dbReference type="Gene3D" id="3.40.50.300">
    <property type="entry name" value="P-loop containing nucleotide triphosphate hydrolases"/>
    <property type="match status" value="1"/>
</dbReference>
<dbReference type="HOGENOM" id="CLU_338356_0_0_1"/>
<keyword evidence="3" id="KW-1185">Reference proteome</keyword>
<dbReference type="PANTHER" id="PTHR35205:SF1">
    <property type="entry name" value="ZU5 DOMAIN-CONTAINING PROTEIN"/>
    <property type="match status" value="1"/>
</dbReference>